<sequence length="587" mass="67290">MGSHGASSYRNGSRTGGSSSSTNSDVSERSKSTAPTIYSDRPTPLHRGGIDMDIYDEEDPKASVSTYASTVPSEDDPPETPRYEVIDRQLDVFSTDVVPSDPSTFGQLFPSSRRLLIRHDDATLDGNMNLRVDTMVPQRGGYQQDVTLFHLRMYDLFTRKCSFRRYCRDSGREVCHSERRPVASSSDRHPVFRRSWGSVLASLRPGSSGHGSLPSHEHKRQDSGYRSAEDDDESFEDKPSDHRGGWDRHFVLTDSTLLEFSNYAHVELRRRGAGLSKRYEFEYWSTRYQWRRECRKEGDLREVSYHLVNTRTSKTVAHIVPEILTPMEAAEEEKKGGWVPPSSMWISDPSVYEKMPDVADVFVATGLVSLVDDCIRRRWHTKRHTQFIQPMRSTLSKSIELMGPRRFLDEVFHRRGLGFGKGGFALNFGWSMCSKFFLSTSSWYLRSWKGSGGGTFGRLPEGQTGMIGDDVLQEPEGRAGSDEGGGWWWWCWWWCQPPWTFFSQLLACCRLLLSRPGNRTRDYSSFLVCLTCSTPGLDQIRWQAKRTACMIWLGLEWDEEKKKKKKKKPEDTAVLMKVHHKRESMVE</sequence>
<reference evidence="2 3" key="1">
    <citation type="journal article" date="2011" name="Genome Res.">
        <title>Comparative genomics of citric-acid-producing Aspergillus niger ATCC 1015 versus enzyme-producing CBS 513.88.</title>
        <authorList>
            <person name="Andersen M.R."/>
            <person name="Salazar M.P."/>
            <person name="Schaap P.J."/>
            <person name="van de Vondervoort P.J."/>
            <person name="Culley D."/>
            <person name="Thykaer J."/>
            <person name="Frisvad J.C."/>
            <person name="Nielsen K.F."/>
            <person name="Albang R."/>
            <person name="Albermann K."/>
            <person name="Berka R.M."/>
            <person name="Braus G.H."/>
            <person name="Braus-Stromeyer S.A."/>
            <person name="Corrochano L.M."/>
            <person name="Dai Z."/>
            <person name="van Dijck P.W."/>
            <person name="Hofmann G."/>
            <person name="Lasure L.L."/>
            <person name="Magnuson J.K."/>
            <person name="Menke H."/>
            <person name="Meijer M."/>
            <person name="Meijer S.L."/>
            <person name="Nielsen J.B."/>
            <person name="Nielsen M.L."/>
            <person name="van Ooyen A.J."/>
            <person name="Pel H.J."/>
            <person name="Poulsen L."/>
            <person name="Samson R.A."/>
            <person name="Stam H."/>
            <person name="Tsang A."/>
            <person name="van den Brink J.M."/>
            <person name="Atkins A."/>
            <person name="Aerts A."/>
            <person name="Shapiro H."/>
            <person name="Pangilinan J."/>
            <person name="Salamov A."/>
            <person name="Lou Y."/>
            <person name="Lindquist E."/>
            <person name="Lucas S."/>
            <person name="Grimwood J."/>
            <person name="Grigoriev I.V."/>
            <person name="Kubicek C.P."/>
            <person name="Martinez D."/>
            <person name="van Peij N.N."/>
            <person name="Roubos J.A."/>
            <person name="Nielsen J."/>
            <person name="Baker S.E."/>
        </authorList>
    </citation>
    <scope>NUCLEOTIDE SEQUENCE [LARGE SCALE GENOMIC DNA]</scope>
    <source>
        <strain evidence="3">ATCC 1015 / CBS 113.46 / FGSC A1144 / LSHB Ac4 / NCTC 3858a / NRRL 328 / USDA 3528.7</strain>
    </source>
</reference>
<evidence type="ECO:0000313" key="2">
    <source>
        <dbReference type="EMBL" id="EHA27569.1"/>
    </source>
</evidence>
<dbReference type="STRING" id="380704.G3XNB2"/>
<gene>
    <name evidence="2" type="ORF">ASPNIDRAFT_41506</name>
</gene>
<feature type="compositionally biased region" description="Polar residues" evidence="1">
    <location>
        <begin position="63"/>
        <end position="72"/>
    </location>
</feature>
<evidence type="ECO:0000256" key="1">
    <source>
        <dbReference type="SAM" id="MobiDB-lite"/>
    </source>
</evidence>
<proteinExistence type="predicted"/>
<accession>G3XNB2</accession>
<protein>
    <submittedName>
        <fullName evidence="2">Uncharacterized protein</fullName>
    </submittedName>
</protein>
<organism evidence="2 3">
    <name type="scientific">Aspergillus niger (strain ATCC 1015 / CBS 113.46 / FGSC A1144 / LSHB Ac4 / NCTC 3858a / NRRL 328 / USDA 3528.7)</name>
    <dbReference type="NCBI Taxonomy" id="380704"/>
    <lineage>
        <taxon>Eukaryota</taxon>
        <taxon>Fungi</taxon>
        <taxon>Dikarya</taxon>
        <taxon>Ascomycota</taxon>
        <taxon>Pezizomycotina</taxon>
        <taxon>Eurotiomycetes</taxon>
        <taxon>Eurotiomycetidae</taxon>
        <taxon>Eurotiales</taxon>
        <taxon>Aspergillaceae</taxon>
        <taxon>Aspergillus</taxon>
        <taxon>Aspergillus subgen. Circumdati</taxon>
    </lineage>
</organism>
<feature type="compositionally biased region" description="Low complexity" evidence="1">
    <location>
        <begin position="7"/>
        <end position="25"/>
    </location>
</feature>
<comment type="caution">
    <text evidence="2">The sequence shown here is derived from an EMBL/GenBank/DDBJ whole genome shotgun (WGS) entry which is preliminary data.</text>
</comment>
<feature type="compositionally biased region" description="Low complexity" evidence="1">
    <location>
        <begin position="205"/>
        <end position="214"/>
    </location>
</feature>
<dbReference type="EMBL" id="ACJE01000002">
    <property type="protein sequence ID" value="EHA27569.1"/>
    <property type="molecule type" value="Genomic_DNA"/>
</dbReference>
<dbReference type="HOGENOM" id="CLU_033074_1_0_1"/>
<dbReference type="OrthoDB" id="5317787at2759"/>
<dbReference type="AlphaFoldDB" id="G3XNB2"/>
<dbReference type="Proteomes" id="UP000009038">
    <property type="component" value="Unassembled WGS sequence"/>
</dbReference>
<feature type="region of interest" description="Disordered" evidence="1">
    <location>
        <begin position="205"/>
        <end position="242"/>
    </location>
</feature>
<feature type="region of interest" description="Disordered" evidence="1">
    <location>
        <begin position="1"/>
        <end position="80"/>
    </location>
</feature>
<evidence type="ECO:0000313" key="3">
    <source>
        <dbReference type="Proteomes" id="UP000009038"/>
    </source>
</evidence>
<name>G3XNB2_ASPNA</name>